<proteinExistence type="predicted"/>
<dbReference type="Proteomes" id="UP001197247">
    <property type="component" value="Unassembled WGS sequence"/>
</dbReference>
<name>A0ABS5TK67_9ACTN</name>
<accession>A0ABS5TK67</accession>
<sequence length="310" mass="35042">MTRPTGTERFRDLMYRFWRWITFRSGQPPADGGPPAVTANEVTAEDRRIFIHPDPVVLSWETPARGDAFPLVVQARITWTAQRVREDDEKQDQVTKALQDAVSGVRESLEAGLHQEVRDIVREFPPWRAAQAEQALARELASTVCHSDGDIECHRTFFVSLAEPVRQRLEASTFQNLDLEMRGELSVAGATVMTQAREAWHSFLREGVDQLGRPEHGERPTFTGWMAPWATHLAENPGQVGKILREMYDERERKVETLFTEVHRMTAGQSDVGVLNFTLKHDSALRALFDTMMVQVPPPAPGSPFAQDNS</sequence>
<gene>
    <name evidence="1" type="ORF">KIH74_21335</name>
</gene>
<comment type="caution">
    <text evidence="1">The sequence shown here is derived from an EMBL/GenBank/DDBJ whole genome shotgun (WGS) entry which is preliminary data.</text>
</comment>
<reference evidence="1 2" key="1">
    <citation type="submission" date="2021-05" db="EMBL/GenBank/DDBJ databases">
        <title>Kineosporia and Streptomyces sp. nov. two new marine actinobacteria isolated from Coral.</title>
        <authorList>
            <person name="Buangrab K."/>
            <person name="Sutthacheep M."/>
            <person name="Yeemin T."/>
            <person name="Harunari E."/>
            <person name="Igarashi Y."/>
            <person name="Kanchanasin P."/>
            <person name="Tanasupawat S."/>
            <person name="Phongsopitanun W."/>
        </authorList>
    </citation>
    <scope>NUCLEOTIDE SEQUENCE [LARGE SCALE GENOMIC DNA]</scope>
    <source>
        <strain evidence="1 2">J2-2</strain>
    </source>
</reference>
<organism evidence="1 2">
    <name type="scientific">Kineosporia corallincola</name>
    <dbReference type="NCBI Taxonomy" id="2835133"/>
    <lineage>
        <taxon>Bacteria</taxon>
        <taxon>Bacillati</taxon>
        <taxon>Actinomycetota</taxon>
        <taxon>Actinomycetes</taxon>
        <taxon>Kineosporiales</taxon>
        <taxon>Kineosporiaceae</taxon>
        <taxon>Kineosporia</taxon>
    </lineage>
</organism>
<protein>
    <submittedName>
        <fullName evidence="1">Uncharacterized protein</fullName>
    </submittedName>
</protein>
<dbReference type="RefSeq" id="WP_214157838.1">
    <property type="nucleotide sequence ID" value="NZ_JAHBAY010000009.1"/>
</dbReference>
<keyword evidence="2" id="KW-1185">Reference proteome</keyword>
<evidence type="ECO:0000313" key="2">
    <source>
        <dbReference type="Proteomes" id="UP001197247"/>
    </source>
</evidence>
<evidence type="ECO:0000313" key="1">
    <source>
        <dbReference type="EMBL" id="MBT0771495.1"/>
    </source>
</evidence>
<dbReference type="EMBL" id="JAHBAY010000009">
    <property type="protein sequence ID" value="MBT0771495.1"/>
    <property type="molecule type" value="Genomic_DNA"/>
</dbReference>